<evidence type="ECO:0000313" key="2">
    <source>
        <dbReference type="EMBL" id="KAL3774251.1"/>
    </source>
</evidence>
<reference evidence="2 3" key="1">
    <citation type="journal article" date="2020" name="G3 (Bethesda)">
        <title>Improved Reference Genome for Cyclotella cryptica CCMP332, a Model for Cell Wall Morphogenesis, Salinity Adaptation, and Lipid Production in Diatoms (Bacillariophyta).</title>
        <authorList>
            <person name="Roberts W.R."/>
            <person name="Downey K.M."/>
            <person name="Ruck E.C."/>
            <person name="Traller J.C."/>
            <person name="Alverson A.J."/>
        </authorList>
    </citation>
    <scope>NUCLEOTIDE SEQUENCE [LARGE SCALE GENOMIC DNA]</scope>
    <source>
        <strain evidence="2 3">CCMP332</strain>
    </source>
</reference>
<keyword evidence="3" id="KW-1185">Reference proteome</keyword>
<dbReference type="EMBL" id="JABMIG020000606">
    <property type="protein sequence ID" value="KAL3774251.1"/>
    <property type="molecule type" value="Genomic_DNA"/>
</dbReference>
<protein>
    <submittedName>
        <fullName evidence="2">Uncharacterized protein</fullName>
    </submittedName>
</protein>
<comment type="caution">
    <text evidence="2">The sequence shown here is derived from an EMBL/GenBank/DDBJ whole genome shotgun (WGS) entry which is preliminary data.</text>
</comment>
<evidence type="ECO:0000313" key="3">
    <source>
        <dbReference type="Proteomes" id="UP001516023"/>
    </source>
</evidence>
<dbReference type="AlphaFoldDB" id="A0ABD3NGW5"/>
<evidence type="ECO:0000256" key="1">
    <source>
        <dbReference type="SAM" id="MobiDB-lite"/>
    </source>
</evidence>
<name>A0ABD3NGW5_9STRA</name>
<proteinExistence type="predicted"/>
<feature type="compositionally biased region" description="Polar residues" evidence="1">
    <location>
        <begin position="203"/>
        <end position="215"/>
    </location>
</feature>
<feature type="region of interest" description="Disordered" evidence="1">
    <location>
        <begin position="41"/>
        <end position="75"/>
    </location>
</feature>
<sequence length="460" mass="51313">MTTSTPSQRGQASSLTKECEAFFFNSSALAHLDRTSVISRSRGHSMSHNVRGNTRDRRSIHSETARSARTATNGDLDPLSCQDMEFCQRTLPIEKKRIAINSGERVPDNTKSRDANFLHKTAHEANSPVVPHQTSFSQNNVRTIKKRTRNSNSLREESCTTGRTAAKGSSSTCNSYAKTIGESKSGPSISSVVNWPPPPPPRLSSQDLNSKTRSLSSMFRNSQKIELPFSAAMISSCSPPSHPTRMYSIIEQDQINQQRQHNCNATKSPTAVSFPPRFPQKRRSRNDHPGTTADKQYFHHQRNAELHRGFRKDYTLGETARSPSHMIIESCLQKAAKNVSQLKNYDFAFIKRTDGSWTYSILASRSCVGGLELSESPEECMLFVMSDGGSTKSIKRRQWVDFIRLVAVEEDLADGVETATCKAIVTEFQRQLKLEDDWVPECISIEMGGDDSSSVSFVSF</sequence>
<feature type="compositionally biased region" description="Polar residues" evidence="1">
    <location>
        <begin position="159"/>
        <end position="177"/>
    </location>
</feature>
<dbReference type="Proteomes" id="UP001516023">
    <property type="component" value="Unassembled WGS sequence"/>
</dbReference>
<feature type="region of interest" description="Disordered" evidence="1">
    <location>
        <begin position="256"/>
        <end position="301"/>
    </location>
</feature>
<feature type="compositionally biased region" description="Basic and acidic residues" evidence="1">
    <location>
        <begin position="53"/>
        <end position="66"/>
    </location>
</feature>
<feature type="region of interest" description="Disordered" evidence="1">
    <location>
        <begin position="147"/>
        <end position="215"/>
    </location>
</feature>
<feature type="compositionally biased region" description="Polar residues" evidence="1">
    <location>
        <begin position="256"/>
        <end position="271"/>
    </location>
</feature>
<organism evidence="2 3">
    <name type="scientific">Cyclotella cryptica</name>
    <dbReference type="NCBI Taxonomy" id="29204"/>
    <lineage>
        <taxon>Eukaryota</taxon>
        <taxon>Sar</taxon>
        <taxon>Stramenopiles</taxon>
        <taxon>Ochrophyta</taxon>
        <taxon>Bacillariophyta</taxon>
        <taxon>Coscinodiscophyceae</taxon>
        <taxon>Thalassiosirophycidae</taxon>
        <taxon>Stephanodiscales</taxon>
        <taxon>Stephanodiscaceae</taxon>
        <taxon>Cyclotella</taxon>
    </lineage>
</organism>
<accession>A0ABD3NGW5</accession>
<feature type="compositionally biased region" description="Polar residues" evidence="1">
    <location>
        <begin position="41"/>
        <end position="52"/>
    </location>
</feature>
<gene>
    <name evidence="2" type="ORF">HJC23_010115</name>
</gene>